<dbReference type="Proteomes" id="UP000030143">
    <property type="component" value="Unassembled WGS sequence"/>
</dbReference>
<dbReference type="STRING" id="27334.A0A0A2I5Y1"/>
<gene>
    <name evidence="4" type="ORF">PEX2_016790</name>
</gene>
<dbReference type="AlphaFoldDB" id="A0A0A2I5Y1"/>
<dbReference type="GO" id="GO:0016616">
    <property type="term" value="F:oxidoreductase activity, acting on the CH-OH group of donors, NAD or NADP as acceptor"/>
    <property type="evidence" value="ECO:0007669"/>
    <property type="project" value="TreeGrafter"/>
</dbReference>
<sequence length="579" mass="63688">MSNELIFITGATGFIGSATAVAALKAGYRLRVCLRKPSEQLETLLSEYSDQVEFVIIPDLTDETAFDNKLNGVDYVFHLASPLPHGTNKQTYFPPAVKGTTALLKAAAKAPSIKKVVITSSIAAFLPMSGIPTGGVVKEDNDWDFSVDENGDFEDPQNPAATPMRLYHASKLLADNATWKFRATAKPQYALVTLHPAFVYGRNLVQSSADGIKVGSNTGLWDMIMKADPSRSTVGVHIQDVAEAHIKALDPKIVDGSKYLLAGQKTTGPEIARIVHRLYPDSGALISENFQGASFPVDTTKAETELGIQWRSFEAMVRDLMDQQLGGGHRQSNTRTWLATTTDRLSTLHTAPKLHRAMAAVTESAAAHIISAEPTRDPSYNDFSFTPFLRKSFGFGLASDHPEWRHLQHTDRWFANISSKDYVRKDSNANISTNTTFDECQNASRFHDLDTAPMVTIVFTSMSARRHACRLVSTMTADIANWDHYVQSDMSADRVPMLTLAGRKTYHGLQCALKKRRKNLSTNEFLSVKNKRGKKNENENGETNVVGVVDLGVVASAAVEGVRWILIARVFLATLHGME</sequence>
<dbReference type="InterPro" id="IPR050425">
    <property type="entry name" value="NAD(P)_dehydrat-like"/>
</dbReference>
<reference evidence="4 5" key="1">
    <citation type="journal article" date="2015" name="Mol. Plant Microbe Interact.">
        <title>Genome, transcriptome, and functional analyses of Penicillium expansum provide new insights into secondary metabolism and pathogenicity.</title>
        <authorList>
            <person name="Ballester A.R."/>
            <person name="Marcet-Houben M."/>
            <person name="Levin E."/>
            <person name="Sela N."/>
            <person name="Selma-Lazaro C."/>
            <person name="Carmona L."/>
            <person name="Wisniewski M."/>
            <person name="Droby S."/>
            <person name="Gonzalez-Candelas L."/>
            <person name="Gabaldon T."/>
        </authorList>
    </citation>
    <scope>NUCLEOTIDE SEQUENCE [LARGE SCALE GENOMIC DNA]</scope>
    <source>
        <strain evidence="4 5">MD-8</strain>
    </source>
</reference>
<dbReference type="Pfam" id="PF01370">
    <property type="entry name" value="Epimerase"/>
    <property type="match status" value="1"/>
</dbReference>
<name>A0A0A2I5Y1_PENEN</name>
<evidence type="ECO:0000313" key="4">
    <source>
        <dbReference type="EMBL" id="KGO61774.1"/>
    </source>
</evidence>
<dbReference type="PANTHER" id="PTHR10366">
    <property type="entry name" value="NAD DEPENDENT EPIMERASE/DEHYDRATASE"/>
    <property type="match status" value="1"/>
</dbReference>
<dbReference type="Gene3D" id="3.40.50.720">
    <property type="entry name" value="NAD(P)-binding Rossmann-like Domain"/>
    <property type="match status" value="1"/>
</dbReference>
<dbReference type="InterPro" id="IPR001509">
    <property type="entry name" value="Epimerase_deHydtase"/>
</dbReference>
<proteinExistence type="inferred from homology"/>
<dbReference type="HOGENOM" id="CLU_470992_0_0_1"/>
<keyword evidence="1" id="KW-0560">Oxidoreductase</keyword>
<dbReference type="OrthoDB" id="2735536at2759"/>
<dbReference type="PhylomeDB" id="A0A0A2I5Y1"/>
<evidence type="ECO:0000256" key="1">
    <source>
        <dbReference type="ARBA" id="ARBA00023002"/>
    </source>
</evidence>
<feature type="domain" description="NAD-dependent epimerase/dehydratase" evidence="3">
    <location>
        <begin position="6"/>
        <end position="251"/>
    </location>
</feature>
<dbReference type="PANTHER" id="PTHR10366:SF812">
    <property type="entry name" value="VPS9 DOMAIN-CONTAINING PROTEIN"/>
    <property type="match status" value="1"/>
</dbReference>
<dbReference type="RefSeq" id="XP_016602472.1">
    <property type="nucleotide sequence ID" value="XM_016738955.1"/>
</dbReference>
<comment type="similarity">
    <text evidence="2">Belongs to the NAD(P)-dependent epimerase/dehydratase family. Dihydroflavonol-4-reductase subfamily.</text>
</comment>
<dbReference type="GeneID" id="27674374"/>
<dbReference type="InterPro" id="IPR036291">
    <property type="entry name" value="NAD(P)-bd_dom_sf"/>
</dbReference>
<protein>
    <submittedName>
        <fullName evidence="4">NAD-dependent epimerase/dehydratase</fullName>
    </submittedName>
</protein>
<evidence type="ECO:0000256" key="2">
    <source>
        <dbReference type="ARBA" id="ARBA00023445"/>
    </source>
</evidence>
<organism evidence="4 5">
    <name type="scientific">Penicillium expansum</name>
    <name type="common">Blue mold rot fungus</name>
    <dbReference type="NCBI Taxonomy" id="27334"/>
    <lineage>
        <taxon>Eukaryota</taxon>
        <taxon>Fungi</taxon>
        <taxon>Dikarya</taxon>
        <taxon>Ascomycota</taxon>
        <taxon>Pezizomycotina</taxon>
        <taxon>Eurotiomycetes</taxon>
        <taxon>Eurotiomycetidae</taxon>
        <taxon>Eurotiales</taxon>
        <taxon>Aspergillaceae</taxon>
        <taxon>Penicillium</taxon>
    </lineage>
</organism>
<accession>A0A0A2I5Y1</accession>
<evidence type="ECO:0000259" key="3">
    <source>
        <dbReference type="Pfam" id="PF01370"/>
    </source>
</evidence>
<comment type="caution">
    <text evidence="4">The sequence shown here is derived from an EMBL/GenBank/DDBJ whole genome shotgun (WGS) entry which is preliminary data.</text>
</comment>
<keyword evidence="5" id="KW-1185">Reference proteome</keyword>
<dbReference type="VEuPathDB" id="FungiDB:PEXP_056020"/>
<dbReference type="SUPFAM" id="SSF51735">
    <property type="entry name" value="NAD(P)-binding Rossmann-fold domains"/>
    <property type="match status" value="1"/>
</dbReference>
<dbReference type="EMBL" id="JQFZ01000029">
    <property type="protein sequence ID" value="KGO61774.1"/>
    <property type="molecule type" value="Genomic_DNA"/>
</dbReference>
<evidence type="ECO:0000313" key="5">
    <source>
        <dbReference type="Proteomes" id="UP000030143"/>
    </source>
</evidence>